<protein>
    <submittedName>
        <fullName evidence="1">Uncharacterized protein</fullName>
    </submittedName>
</protein>
<proteinExistence type="predicted"/>
<dbReference type="EMBL" id="JASUXU010000059">
    <property type="protein sequence ID" value="KAK0313397.1"/>
    <property type="molecule type" value="Genomic_DNA"/>
</dbReference>
<evidence type="ECO:0000313" key="1">
    <source>
        <dbReference type="EMBL" id="KAK0313397.1"/>
    </source>
</evidence>
<dbReference type="Proteomes" id="UP001168146">
    <property type="component" value="Unassembled WGS sequence"/>
</dbReference>
<dbReference type="AlphaFoldDB" id="A0AAN6FDY1"/>
<evidence type="ECO:0000313" key="2">
    <source>
        <dbReference type="Proteomes" id="UP001168146"/>
    </source>
</evidence>
<organism evidence="1 2">
    <name type="scientific">Friedmanniomyces endolithicus</name>
    <dbReference type="NCBI Taxonomy" id="329885"/>
    <lineage>
        <taxon>Eukaryota</taxon>
        <taxon>Fungi</taxon>
        <taxon>Dikarya</taxon>
        <taxon>Ascomycota</taxon>
        <taxon>Pezizomycotina</taxon>
        <taxon>Dothideomycetes</taxon>
        <taxon>Dothideomycetidae</taxon>
        <taxon>Mycosphaerellales</taxon>
        <taxon>Teratosphaeriaceae</taxon>
        <taxon>Friedmanniomyces</taxon>
    </lineage>
</organism>
<accession>A0AAN6FDY1</accession>
<comment type="caution">
    <text evidence="1">The sequence shown here is derived from an EMBL/GenBank/DDBJ whole genome shotgun (WGS) entry which is preliminary data.</text>
</comment>
<sequence>MAIARALCPQPSGFGAGLAPPQPDGEWILLFRKLVAEIPRIAPQRELRAGLAVVVVEGAGMPQSAVGLGFLVVAAVLVAPATRRATGVQRVERHVDLLAGTNSPEGLNVGGCGEESWL</sequence>
<name>A0AAN6FDY1_9PEZI</name>
<reference evidence="1" key="1">
    <citation type="submission" date="2021-12" db="EMBL/GenBank/DDBJ databases">
        <title>Black yeast isolated from Biological Soil Crust.</title>
        <authorList>
            <person name="Kurbessoian T."/>
        </authorList>
    </citation>
    <scope>NUCLEOTIDE SEQUENCE</scope>
    <source>
        <strain evidence="1">CCFEE 5208</strain>
    </source>
</reference>
<gene>
    <name evidence="1" type="ORF">LTR82_013428</name>
</gene>